<evidence type="ECO:0000256" key="9">
    <source>
        <dbReference type="NCBIfam" id="TIGR02209"/>
    </source>
</evidence>
<evidence type="ECO:0000313" key="11">
    <source>
        <dbReference type="Proteomes" id="UP000515733"/>
    </source>
</evidence>
<dbReference type="AlphaFoldDB" id="A0A6S6YC63"/>
<evidence type="ECO:0000313" key="10">
    <source>
        <dbReference type="EMBL" id="CAB1370246.1"/>
    </source>
</evidence>
<dbReference type="Pfam" id="PF04999">
    <property type="entry name" value="FtsL"/>
    <property type="match status" value="1"/>
</dbReference>
<name>A0A6S6YC63_9PROT</name>
<comment type="subunit">
    <text evidence="8">Part of a complex composed of FtsB, FtsL and FtsQ.</text>
</comment>
<protein>
    <recommendedName>
        <fullName evidence="8 9">Cell division protein FtsL</fullName>
    </recommendedName>
</protein>
<evidence type="ECO:0000256" key="1">
    <source>
        <dbReference type="ARBA" id="ARBA00004401"/>
    </source>
</evidence>
<dbReference type="OrthoDB" id="9153760at2"/>
<comment type="similarity">
    <text evidence="8">Belongs to the FtsL family.</text>
</comment>
<dbReference type="KEGG" id="doe:DENOEST_3092"/>
<dbReference type="GO" id="GO:0005886">
    <property type="term" value="C:plasma membrane"/>
    <property type="evidence" value="ECO:0007669"/>
    <property type="project" value="UniProtKB-SubCell"/>
</dbReference>
<keyword evidence="4 8" id="KW-0812">Transmembrane</keyword>
<comment type="subcellular location">
    <subcellularLocation>
        <location evidence="8">Cell inner membrane</location>
        <topology evidence="8">Single-pass type II membrane protein</topology>
    </subcellularLocation>
    <subcellularLocation>
        <location evidence="1">Cell membrane</location>
        <topology evidence="1">Single-pass type II membrane protein</topology>
    </subcellularLocation>
    <text evidence="8">Localizes to the division septum where it forms a ring structure.</text>
</comment>
<dbReference type="GO" id="GO:0043093">
    <property type="term" value="P:FtsZ-dependent cytokinesis"/>
    <property type="evidence" value="ECO:0007669"/>
    <property type="project" value="UniProtKB-UniRule"/>
</dbReference>
<keyword evidence="11" id="KW-1185">Reference proteome</keyword>
<evidence type="ECO:0000256" key="2">
    <source>
        <dbReference type="ARBA" id="ARBA00022475"/>
    </source>
</evidence>
<proteinExistence type="inferred from homology"/>
<comment type="function">
    <text evidence="8">Essential cell division protein. May link together the upstream cell division proteins, which are predominantly cytoplasmic, with the downstream cell division proteins, which are predominantly periplasmic.</text>
</comment>
<dbReference type="RefSeq" id="WP_145770783.1">
    <property type="nucleotide sequence ID" value="NZ_LR778301.1"/>
</dbReference>
<keyword evidence="2 8" id="KW-1003">Cell membrane</keyword>
<keyword evidence="7 8" id="KW-0131">Cell cycle</keyword>
<evidence type="ECO:0000256" key="6">
    <source>
        <dbReference type="ARBA" id="ARBA00023136"/>
    </source>
</evidence>
<dbReference type="Proteomes" id="UP000515733">
    <property type="component" value="Chromosome"/>
</dbReference>
<keyword evidence="8" id="KW-0997">Cell inner membrane</keyword>
<dbReference type="InterPro" id="IPR011922">
    <property type="entry name" value="Cell_div_FtsL"/>
</dbReference>
<gene>
    <name evidence="8 10" type="primary">ftsL</name>
    <name evidence="10" type="ORF">DENOEST_3092</name>
</gene>
<evidence type="ECO:0000256" key="8">
    <source>
        <dbReference type="HAMAP-Rule" id="MF_00910"/>
    </source>
</evidence>
<reference evidence="10 11" key="1">
    <citation type="submission" date="2020-03" db="EMBL/GenBank/DDBJ databases">
        <authorList>
            <consortium name="Genoscope - CEA"/>
            <person name="William W."/>
        </authorList>
    </citation>
    <scope>NUCLEOTIDE SEQUENCE [LARGE SCALE GENOMIC DNA]</scope>
    <source>
        <strain evidence="11">DSM 16959</strain>
    </source>
</reference>
<evidence type="ECO:0000256" key="4">
    <source>
        <dbReference type="ARBA" id="ARBA00022692"/>
    </source>
</evidence>
<sequence length="89" mass="10183">MVRLNVILLAIAVAAALFAVDANHRARKLFIELEREQVRMRNLEVEWGQLQLEQSTWANHARIERIARDKLQMKTPAPNQVVVLEGRGA</sequence>
<dbReference type="EMBL" id="LR778301">
    <property type="protein sequence ID" value="CAB1370246.1"/>
    <property type="molecule type" value="Genomic_DNA"/>
</dbReference>
<dbReference type="GO" id="GO:0032153">
    <property type="term" value="C:cell division site"/>
    <property type="evidence" value="ECO:0007669"/>
    <property type="project" value="UniProtKB-UniRule"/>
</dbReference>
<evidence type="ECO:0000256" key="7">
    <source>
        <dbReference type="ARBA" id="ARBA00023306"/>
    </source>
</evidence>
<dbReference type="PANTHER" id="PTHR37479:SF1">
    <property type="entry name" value="CELL DIVISION PROTEIN FTSL"/>
    <property type="match status" value="1"/>
</dbReference>
<keyword evidence="3 8" id="KW-0132">Cell division</keyword>
<dbReference type="PANTHER" id="PTHR37479">
    <property type="entry name" value="CELL DIVISION PROTEIN FTSL"/>
    <property type="match status" value="1"/>
</dbReference>
<evidence type="ECO:0000256" key="3">
    <source>
        <dbReference type="ARBA" id="ARBA00022618"/>
    </source>
</evidence>
<evidence type="ECO:0000256" key="5">
    <source>
        <dbReference type="ARBA" id="ARBA00022989"/>
    </source>
</evidence>
<keyword evidence="5 8" id="KW-1133">Transmembrane helix</keyword>
<accession>A0A6S6YC63</accession>
<organism evidence="10 11">
    <name type="scientific">Denitratisoma oestradiolicum</name>
    <dbReference type="NCBI Taxonomy" id="311182"/>
    <lineage>
        <taxon>Bacteria</taxon>
        <taxon>Pseudomonadati</taxon>
        <taxon>Pseudomonadota</taxon>
        <taxon>Betaproteobacteria</taxon>
        <taxon>Nitrosomonadales</taxon>
        <taxon>Sterolibacteriaceae</taxon>
        <taxon>Denitratisoma</taxon>
    </lineage>
</organism>
<dbReference type="HAMAP" id="MF_00910">
    <property type="entry name" value="FtsL"/>
    <property type="match status" value="1"/>
</dbReference>
<keyword evidence="6 8" id="KW-0472">Membrane</keyword>
<dbReference type="NCBIfam" id="TIGR02209">
    <property type="entry name" value="ftsL_broad"/>
    <property type="match status" value="1"/>
</dbReference>